<reference evidence="2 3" key="1">
    <citation type="submission" date="2016-10" db="EMBL/GenBank/DDBJ databases">
        <authorList>
            <person name="de Groot N.N."/>
        </authorList>
    </citation>
    <scope>NUCLEOTIDE SEQUENCE [LARGE SCALE GENOMIC DNA]</scope>
    <source>
        <strain evidence="2 3">DSM 28286</strain>
    </source>
</reference>
<dbReference type="InterPro" id="IPR036291">
    <property type="entry name" value="NAD(P)-bd_dom_sf"/>
</dbReference>
<dbReference type="PRINTS" id="PR00080">
    <property type="entry name" value="SDRFAMILY"/>
</dbReference>
<dbReference type="Gene3D" id="3.40.50.720">
    <property type="entry name" value="NAD(P)-binding Rossmann-like Domain"/>
    <property type="match status" value="1"/>
</dbReference>
<dbReference type="CDD" id="cd05233">
    <property type="entry name" value="SDR_c"/>
    <property type="match status" value="1"/>
</dbReference>
<comment type="similarity">
    <text evidence="1">Belongs to the short-chain dehydrogenases/reductases (SDR) family.</text>
</comment>
<proteinExistence type="inferred from homology"/>
<gene>
    <name evidence="2" type="ORF">SAMN05444277_12127</name>
</gene>
<dbReference type="PRINTS" id="PR00081">
    <property type="entry name" value="GDHRDH"/>
</dbReference>
<dbReference type="EMBL" id="FOXQ01000021">
    <property type="protein sequence ID" value="SFQ54990.1"/>
    <property type="molecule type" value="Genomic_DNA"/>
</dbReference>
<name>A0A1I5ZEY6_9BACT</name>
<dbReference type="RefSeq" id="WP_090663223.1">
    <property type="nucleotide sequence ID" value="NZ_FOXQ01000021.1"/>
</dbReference>
<evidence type="ECO:0000313" key="3">
    <source>
        <dbReference type="Proteomes" id="UP000199031"/>
    </source>
</evidence>
<organism evidence="2 3">
    <name type="scientific">Parafilimonas terrae</name>
    <dbReference type="NCBI Taxonomy" id="1465490"/>
    <lineage>
        <taxon>Bacteria</taxon>
        <taxon>Pseudomonadati</taxon>
        <taxon>Bacteroidota</taxon>
        <taxon>Chitinophagia</taxon>
        <taxon>Chitinophagales</taxon>
        <taxon>Chitinophagaceae</taxon>
        <taxon>Parafilimonas</taxon>
    </lineage>
</organism>
<dbReference type="Proteomes" id="UP000199031">
    <property type="component" value="Unassembled WGS sequence"/>
</dbReference>
<dbReference type="PANTHER" id="PTHR43975">
    <property type="entry name" value="ZGC:101858"/>
    <property type="match status" value="1"/>
</dbReference>
<dbReference type="Pfam" id="PF13561">
    <property type="entry name" value="adh_short_C2"/>
    <property type="match status" value="1"/>
</dbReference>
<dbReference type="OrthoDB" id="9803333at2"/>
<protein>
    <submittedName>
        <fullName evidence="2">NAD(P)-dependent dehydrogenase, short-chain alcohol dehydrogenase family</fullName>
    </submittedName>
</protein>
<accession>A0A1I5ZEY6</accession>
<dbReference type="STRING" id="1465490.SAMN05444277_12127"/>
<evidence type="ECO:0000256" key="1">
    <source>
        <dbReference type="ARBA" id="ARBA00006484"/>
    </source>
</evidence>
<dbReference type="InterPro" id="IPR020904">
    <property type="entry name" value="Sc_DH/Rdtase_CS"/>
</dbReference>
<sequence>MRLQNKVIIVTGSTTGIGKAIAKRCVEEGAKVVLHGLEEEWGKAVLHETRGDKAVLHIEDISREGAAERLVQLAVKTFGKLDAVVNNAALVASSSIHTTDPSFLRKILEVNTIAPFSLIKAALPYLSEQKGCVLNIGSVNAYSGEPNLLAYSVSKGALMTMTRNLGDTLFRENHVRVNQINPGWVLTETEKQRKKDHGLAEDWYKDLPSVYAPAGRILWPAEIAAAAVYWLADESGPISGQVVDIEQHPFIGRNPPKDASTIKTSK</sequence>
<dbReference type="SUPFAM" id="SSF51735">
    <property type="entry name" value="NAD(P)-binding Rossmann-fold domains"/>
    <property type="match status" value="1"/>
</dbReference>
<keyword evidence="3" id="KW-1185">Reference proteome</keyword>
<evidence type="ECO:0000313" key="2">
    <source>
        <dbReference type="EMBL" id="SFQ54990.1"/>
    </source>
</evidence>
<dbReference type="AlphaFoldDB" id="A0A1I5ZEY6"/>
<dbReference type="FunFam" id="3.40.50.720:FF:000084">
    <property type="entry name" value="Short-chain dehydrogenase reductase"/>
    <property type="match status" value="1"/>
</dbReference>
<dbReference type="PROSITE" id="PS00061">
    <property type="entry name" value="ADH_SHORT"/>
    <property type="match status" value="1"/>
</dbReference>
<dbReference type="InterPro" id="IPR002347">
    <property type="entry name" value="SDR_fam"/>
</dbReference>
<dbReference type="PANTHER" id="PTHR43975:SF2">
    <property type="entry name" value="EG:BACR7A4.14 PROTEIN-RELATED"/>
    <property type="match status" value="1"/>
</dbReference>